<dbReference type="GO" id="GO:0009279">
    <property type="term" value="C:cell outer membrane"/>
    <property type="evidence" value="ECO:0007669"/>
    <property type="project" value="UniProtKB-SubCell"/>
</dbReference>
<evidence type="ECO:0000256" key="11">
    <source>
        <dbReference type="PROSITE-ProRule" id="PRU01360"/>
    </source>
</evidence>
<evidence type="ECO:0000256" key="7">
    <source>
        <dbReference type="ARBA" id="ARBA00023077"/>
    </source>
</evidence>
<dbReference type="InterPro" id="IPR000531">
    <property type="entry name" value="Beta-barrel_TonB"/>
</dbReference>
<dbReference type="Pfam" id="PF07715">
    <property type="entry name" value="Plug"/>
    <property type="match status" value="1"/>
</dbReference>
<name>A0A5N5XUK7_ACIBA</name>
<dbReference type="Proteomes" id="UP000268239">
    <property type="component" value="Unassembled WGS sequence"/>
</dbReference>
<keyword evidence="8 11" id="KW-0472">Membrane</keyword>
<feature type="short sequence motif" description="TonB C-terminal box" evidence="12">
    <location>
        <begin position="909"/>
        <end position="926"/>
    </location>
</feature>
<reference evidence="17 21" key="2">
    <citation type="submission" date="2019-10" db="EMBL/GenBank/DDBJ databases">
        <title>Genetic environment of the oxa23 gene and comparative analysis of carbapenem resistant Acinetobacter baumannii isolates belonging to global clone 1, lineage 2 recovered in a burns hospital outbreak in 2012-2013.</title>
        <authorList>
            <person name="Douraghi M."/>
            <person name="Aris P."/>
            <person name="Kenyon J."/>
            <person name="Hamidian M."/>
        </authorList>
    </citation>
    <scope>NUCLEOTIDE SEQUENCE [LARGE SCALE GENOMIC DNA]</scope>
    <source>
        <strain evidence="17 21">ABS103</strain>
    </source>
</reference>
<evidence type="ECO:0000259" key="15">
    <source>
        <dbReference type="Pfam" id="PF00593"/>
    </source>
</evidence>
<comment type="subcellular location">
    <subcellularLocation>
        <location evidence="1 11">Cell outer membrane</location>
        <topology evidence="1 11">Multi-pass membrane protein</topology>
    </subcellularLocation>
</comment>
<evidence type="ECO:0000256" key="14">
    <source>
        <dbReference type="SAM" id="Phobius"/>
    </source>
</evidence>
<keyword evidence="7 13" id="KW-0798">TonB box</keyword>
<dbReference type="Proteomes" id="UP000470018">
    <property type="component" value="Unassembled WGS sequence"/>
</dbReference>
<evidence type="ECO:0000256" key="13">
    <source>
        <dbReference type="RuleBase" id="RU003357"/>
    </source>
</evidence>
<reference evidence="18 22" key="3">
    <citation type="submission" date="2020-02" db="EMBL/GenBank/DDBJ databases">
        <title>Whole genome shot-gun sequencing of clinical Carbapenem resistant A. baumannii.</title>
        <authorList>
            <person name="Veeraraghavan B."/>
            <person name="Mathur P."/>
            <person name="Vijayakumar S."/>
            <person name="Vasudevan K."/>
            <person name="Lincy M."/>
            <person name="Kirubananthan A."/>
        </authorList>
    </citation>
    <scope>NUCLEOTIDE SEQUENCE [LARGE SCALE GENOMIC DNA]</scope>
    <source>
        <strain evidence="18 22">SP816</strain>
    </source>
</reference>
<dbReference type="PROSITE" id="PS01156">
    <property type="entry name" value="TONB_DEPENDENT_REC_2"/>
    <property type="match status" value="1"/>
</dbReference>
<evidence type="ECO:0000256" key="6">
    <source>
        <dbReference type="ARBA" id="ARBA00022729"/>
    </source>
</evidence>
<dbReference type="PANTHER" id="PTHR30069">
    <property type="entry name" value="TONB-DEPENDENT OUTER MEMBRANE RECEPTOR"/>
    <property type="match status" value="1"/>
</dbReference>
<dbReference type="GO" id="GO:0044718">
    <property type="term" value="P:siderophore transmembrane transport"/>
    <property type="evidence" value="ECO:0007669"/>
    <property type="project" value="TreeGrafter"/>
</dbReference>
<keyword evidence="3 11" id="KW-0813">Transport</keyword>
<feature type="domain" description="TonB-dependent receptor-like beta-barrel" evidence="15">
    <location>
        <begin position="411"/>
        <end position="878"/>
    </location>
</feature>
<evidence type="ECO:0000313" key="17">
    <source>
        <dbReference type="EMBL" id="MQR51595.1"/>
    </source>
</evidence>
<evidence type="ECO:0000256" key="5">
    <source>
        <dbReference type="ARBA" id="ARBA00022692"/>
    </source>
</evidence>
<feature type="domain" description="TonB-dependent receptor plug" evidence="16">
    <location>
        <begin position="170"/>
        <end position="274"/>
    </location>
</feature>
<keyword evidence="10 11" id="KW-0998">Cell outer membrane</keyword>
<dbReference type="CDD" id="cd01347">
    <property type="entry name" value="ligand_gated_channel"/>
    <property type="match status" value="1"/>
</dbReference>
<dbReference type="AlphaFoldDB" id="A0A5N5XUK7"/>
<keyword evidence="4 11" id="KW-1134">Transmembrane beta strand</keyword>
<comment type="similarity">
    <text evidence="2">Belongs to the TonB-dependent receptor family. Hemoglobin/haptoglobin binding protein subfamily.</text>
</comment>
<dbReference type="Gene3D" id="2.170.130.10">
    <property type="entry name" value="TonB-dependent receptor, plug domain"/>
    <property type="match status" value="1"/>
</dbReference>
<comment type="caution">
    <text evidence="17">The sequence shown here is derived from an EMBL/GenBank/DDBJ whole genome shotgun (WGS) entry which is preliminary data.</text>
</comment>
<evidence type="ECO:0000313" key="21">
    <source>
        <dbReference type="Proteomes" id="UP000461234"/>
    </source>
</evidence>
<dbReference type="PROSITE" id="PS52016">
    <property type="entry name" value="TONB_DEPENDENT_REC_3"/>
    <property type="match status" value="1"/>
</dbReference>
<dbReference type="InterPro" id="IPR037066">
    <property type="entry name" value="Plug_dom_sf"/>
</dbReference>
<dbReference type="EMBL" id="WIOC01000048">
    <property type="protein sequence ID" value="MQR51595.1"/>
    <property type="molecule type" value="Genomic_DNA"/>
</dbReference>
<gene>
    <name evidence="19" type="ORF">EJ062_02140</name>
    <name evidence="17" type="ORF">F2P40_20090</name>
    <name evidence="18" type="ORF">G3N53_19250</name>
</gene>
<keyword evidence="6" id="KW-0732">Signal</keyword>
<evidence type="ECO:0000256" key="9">
    <source>
        <dbReference type="ARBA" id="ARBA00023170"/>
    </source>
</evidence>
<organism evidence="17 21">
    <name type="scientific">Acinetobacter baumannii</name>
    <dbReference type="NCBI Taxonomy" id="470"/>
    <lineage>
        <taxon>Bacteria</taxon>
        <taxon>Pseudomonadati</taxon>
        <taxon>Pseudomonadota</taxon>
        <taxon>Gammaproteobacteria</taxon>
        <taxon>Moraxellales</taxon>
        <taxon>Moraxellaceae</taxon>
        <taxon>Acinetobacter</taxon>
        <taxon>Acinetobacter calcoaceticus/baumannii complex</taxon>
    </lineage>
</organism>
<evidence type="ECO:0000256" key="12">
    <source>
        <dbReference type="PROSITE-ProRule" id="PRU10144"/>
    </source>
</evidence>
<keyword evidence="5 11" id="KW-0812">Transmembrane</keyword>
<proteinExistence type="inferred from homology"/>
<evidence type="ECO:0000313" key="20">
    <source>
        <dbReference type="Proteomes" id="UP000268239"/>
    </source>
</evidence>
<evidence type="ECO:0000313" key="19">
    <source>
        <dbReference type="EMBL" id="RTQ84504.1"/>
    </source>
</evidence>
<dbReference type="InterPro" id="IPR010949">
    <property type="entry name" value="TonB_Hb/transfer/lactofer_rcpt"/>
</dbReference>
<dbReference type="InterPro" id="IPR036942">
    <property type="entry name" value="Beta-barrel_TonB_sf"/>
</dbReference>
<accession>A0A5N5XUK7</accession>
<keyword evidence="9 17" id="KW-0675">Receptor</keyword>
<evidence type="ECO:0000256" key="3">
    <source>
        <dbReference type="ARBA" id="ARBA00022448"/>
    </source>
</evidence>
<reference evidence="19 20" key="1">
    <citation type="submission" date="2018-12" db="EMBL/GenBank/DDBJ databases">
        <title>Draft Genome Sequences Human Pathogenic Acinetobacter baumannii Strains.</title>
        <authorList>
            <person name="Madhi M."/>
            <person name="Ronco T."/>
            <person name="Olsen R.H."/>
            <person name="Hassani A."/>
        </authorList>
    </citation>
    <scope>NUCLEOTIDE SEQUENCE [LARGE SCALE GENOMIC DNA]</scope>
    <source>
        <strain evidence="19 20">AB3</strain>
    </source>
</reference>
<dbReference type="InterPro" id="IPR010917">
    <property type="entry name" value="TonB_rcpt_CS"/>
</dbReference>
<dbReference type="EMBL" id="JAAGTY010000043">
    <property type="protein sequence ID" value="NDW43210.1"/>
    <property type="molecule type" value="Genomic_DNA"/>
</dbReference>
<evidence type="ECO:0000256" key="1">
    <source>
        <dbReference type="ARBA" id="ARBA00004571"/>
    </source>
</evidence>
<evidence type="ECO:0000256" key="8">
    <source>
        <dbReference type="ARBA" id="ARBA00023136"/>
    </source>
</evidence>
<dbReference type="Pfam" id="PF00593">
    <property type="entry name" value="TonB_dep_Rec_b-barrel"/>
    <property type="match status" value="1"/>
</dbReference>
<evidence type="ECO:0000259" key="16">
    <source>
        <dbReference type="Pfam" id="PF07715"/>
    </source>
</evidence>
<dbReference type="PANTHER" id="PTHR30069:SF29">
    <property type="entry name" value="HEMOGLOBIN AND HEMOGLOBIN-HAPTOGLOBIN-BINDING PROTEIN 1-RELATED"/>
    <property type="match status" value="1"/>
</dbReference>
<evidence type="ECO:0000256" key="10">
    <source>
        <dbReference type="ARBA" id="ARBA00023237"/>
    </source>
</evidence>
<dbReference type="SUPFAM" id="SSF56935">
    <property type="entry name" value="Porins"/>
    <property type="match status" value="1"/>
</dbReference>
<evidence type="ECO:0000256" key="4">
    <source>
        <dbReference type="ARBA" id="ARBA00022452"/>
    </source>
</evidence>
<evidence type="ECO:0000313" key="22">
    <source>
        <dbReference type="Proteomes" id="UP000470018"/>
    </source>
</evidence>
<keyword evidence="14" id="KW-1133">Transmembrane helix</keyword>
<dbReference type="InterPro" id="IPR039426">
    <property type="entry name" value="TonB-dep_rcpt-like"/>
</dbReference>
<dbReference type="EMBL" id="RXLU01000008">
    <property type="protein sequence ID" value="RTQ84504.1"/>
    <property type="molecule type" value="Genomic_DNA"/>
</dbReference>
<evidence type="ECO:0000256" key="2">
    <source>
        <dbReference type="ARBA" id="ARBA00008143"/>
    </source>
</evidence>
<dbReference type="Gene3D" id="2.40.170.20">
    <property type="entry name" value="TonB-dependent receptor, beta-barrel domain"/>
    <property type="match status" value="1"/>
</dbReference>
<dbReference type="Proteomes" id="UP000461234">
    <property type="component" value="Unassembled WGS sequence"/>
</dbReference>
<evidence type="ECO:0000313" key="18">
    <source>
        <dbReference type="EMBL" id="NDW43210.1"/>
    </source>
</evidence>
<dbReference type="NCBIfam" id="TIGR01786">
    <property type="entry name" value="TonB-hemlactrns"/>
    <property type="match status" value="1"/>
</dbReference>
<dbReference type="GO" id="GO:0015344">
    <property type="term" value="F:siderophore uptake transmembrane transporter activity"/>
    <property type="evidence" value="ECO:0007669"/>
    <property type="project" value="TreeGrafter"/>
</dbReference>
<sequence>MACLGYMCDMYHCCDMDVSITRCLTPIIITRCLFHSLLYKKQNPLRLLILFIIMIIIYVVIKMFYSVSTMLTMVNAAFFNDNVDVKRVVVNFYYRKLGMLKGSAYRKSIHIPILEIRSKTLLSILVGTLMYQSALADIQQKEEDLPTLYMDKITVYAKKDPPINVGDDIKTAKTISDNLIDSNKDLVRYNPDISVSDAGRYGSNGYAIRGVDGNRVALNLDGVSLPDKQVNEIFSAYGYMFEGRLSPDVEILSEVAFEVGSDSFNSGSGAMGGAVSFKTKDPEDLIKPNRQLGGYAKTGYSSSNEEISESFGLAGRNDKLEAIINYVHRRGHETKNHRMIGFDKEKLNPAYDFINDPDYAYPRTGYRSNTAAILPDPLTYETEAALAKLYVHLNEESRLGFHAIKQKTDTLSNNFSRKTFSPRIGKDNVELDSYGISHRYIPSDSELIDQIDTNLNYQKVKAAANTETYSQDWGTDNYRLDGLKHRPQIDKTLQLSIAASSFPVQTEKLGEHIFSVNTKYAKKDHKLILEESFIPASGTAESWYDFLGPSVKQDVFNIAVQDKINLTDKLDTVLGIRYDHYNYKPYMDEINKKGIEKSSKYYPVRIAYENGEFDHNKTMSNIGGMFSVNYELTPDLQAQYQISTGFMAPAISQMYSAFEMMGNSLTPNFHLKPEKSLNHEISLRGEYKDFSFKATGFYTKYSDFISLLNYQEEQERCYEDYSSGKPVCSPHTVNMIGAKNIGNAKTYGIRLGGMWDIAQLVDTEGDIKVFANLNYAKDESDKGTNLLATQPLNAMLGIGYQSSKKDWQLSGNLRYLGRKHPNDAKVVNLESNGFNSPYQEYIAPYKHIDRSKSAYVYDVYGSKKIGSQLKLSAGIFNLFNTKYVPWDSLRSLAELNVNSMVDDKGVGIERFTAPGRNYKVGLTYEF</sequence>
<protein>
    <submittedName>
        <fullName evidence="17">TonB-dependent hemoglobin/transferrin/lactoferrin family receptor</fullName>
    </submittedName>
</protein>
<dbReference type="InterPro" id="IPR012910">
    <property type="entry name" value="Plug_dom"/>
</dbReference>
<feature type="transmembrane region" description="Helical" evidence="14">
    <location>
        <begin position="45"/>
        <end position="65"/>
    </location>
</feature>